<evidence type="ECO:0000313" key="1">
    <source>
        <dbReference type="EMBL" id="EFM45581.1"/>
    </source>
</evidence>
<name>E0QSA0_9ACTO</name>
<organism evidence="1 2">
    <name type="scientific">Mobiluncus mulieris ATCC 35239</name>
    <dbReference type="NCBI Taxonomy" id="871571"/>
    <lineage>
        <taxon>Bacteria</taxon>
        <taxon>Bacillati</taxon>
        <taxon>Actinomycetota</taxon>
        <taxon>Actinomycetes</taxon>
        <taxon>Actinomycetales</taxon>
        <taxon>Actinomycetaceae</taxon>
        <taxon>Mobiluncus</taxon>
    </lineage>
</organism>
<dbReference type="AlphaFoldDB" id="E0QSA0"/>
<gene>
    <name evidence="1" type="ORF">HMPREF0580_1765</name>
</gene>
<dbReference type="STRING" id="871571.HMPREF0580_1765"/>
<dbReference type="HOGENOM" id="CLU_3254195_0_0_11"/>
<reference evidence="1" key="1">
    <citation type="submission" date="2010-08" db="EMBL/GenBank/DDBJ databases">
        <authorList>
            <person name="Muzny D."/>
            <person name="Qin X."/>
            <person name="Deng J."/>
            <person name="Jiang H."/>
            <person name="Liu Y."/>
            <person name="Qu J."/>
            <person name="Song X.-Z."/>
            <person name="Zhang L."/>
            <person name="Thornton R."/>
            <person name="Coyle M."/>
            <person name="Francisco L."/>
            <person name="Jackson L."/>
            <person name="Javaid M."/>
            <person name="Korchina V."/>
            <person name="Kovar C."/>
            <person name="Mata R."/>
            <person name="Mathew T."/>
            <person name="Ngo R."/>
            <person name="Nguyen L."/>
            <person name="Nguyen N."/>
            <person name="Okwuonu G."/>
            <person name="Ongeri F."/>
            <person name="Pham C."/>
            <person name="Simmons D."/>
            <person name="Wilczek-Boney K."/>
            <person name="Hale W."/>
            <person name="Jakkamsetti A."/>
            <person name="Pham P."/>
            <person name="Ruth R."/>
            <person name="San Lucas F."/>
            <person name="Warren J."/>
            <person name="Zhang J."/>
            <person name="Zhao Z."/>
            <person name="Zhou C."/>
            <person name="Zhu D."/>
            <person name="Lee S."/>
            <person name="Bess C."/>
            <person name="Blankenburg K."/>
            <person name="Forbes L."/>
            <person name="Fu Q."/>
            <person name="Gubbala S."/>
            <person name="Hirani K."/>
            <person name="Jayaseelan J.C."/>
            <person name="Lara F."/>
            <person name="Munidasa M."/>
            <person name="Palculict T."/>
            <person name="Patil S."/>
            <person name="Pu L.-L."/>
            <person name="Saada N."/>
            <person name="Tang L."/>
            <person name="Weissenberger G."/>
            <person name="Zhu Y."/>
            <person name="Hemphill L."/>
            <person name="Shang Y."/>
            <person name="Youmans B."/>
            <person name="Ayvaz T."/>
            <person name="Ross M."/>
            <person name="Santibanez J."/>
            <person name="Aqrawi P."/>
            <person name="Gross S."/>
            <person name="Joshi V."/>
            <person name="Fowler G."/>
            <person name="Nazareth L."/>
            <person name="Reid J."/>
            <person name="Worley K."/>
            <person name="Petrosino J."/>
            <person name="Highlander S."/>
            <person name="Gibbs R."/>
        </authorList>
    </citation>
    <scope>NUCLEOTIDE SEQUENCE [LARGE SCALE GENOMIC DNA]</scope>
    <source>
        <strain evidence="1">ATCC 35239</strain>
    </source>
</reference>
<proteinExistence type="predicted"/>
<dbReference type="Proteomes" id="UP000003045">
    <property type="component" value="Unassembled WGS sequence"/>
</dbReference>
<evidence type="ECO:0000313" key="2">
    <source>
        <dbReference type="Proteomes" id="UP000003045"/>
    </source>
</evidence>
<protein>
    <submittedName>
        <fullName evidence="1">Uncharacterized protein</fullName>
    </submittedName>
</protein>
<comment type="caution">
    <text evidence="1">The sequence shown here is derived from an EMBL/GenBank/DDBJ whole genome shotgun (WGS) entry which is preliminary data.</text>
</comment>
<sequence length="42" mass="4593">MTREETILNAIYTGSSSTTLEPGFQIILNLNHLKSSKEGGIQ</sequence>
<dbReference type="EMBL" id="AEET01000037">
    <property type="protein sequence ID" value="EFM45581.1"/>
    <property type="molecule type" value="Genomic_DNA"/>
</dbReference>
<accession>E0QSA0</accession>
<keyword evidence="2" id="KW-1185">Reference proteome</keyword>